<keyword evidence="3" id="KW-0050">Antiport</keyword>
<evidence type="ECO:0000256" key="8">
    <source>
        <dbReference type="ARBA" id="ARBA00023136"/>
    </source>
</evidence>
<dbReference type="EMBL" id="RQXX01000002">
    <property type="protein sequence ID" value="RVV98479.1"/>
    <property type="molecule type" value="Genomic_DNA"/>
</dbReference>
<proteinExistence type="predicted"/>
<dbReference type="InterPro" id="IPR002528">
    <property type="entry name" value="MATE_fam"/>
</dbReference>
<dbReference type="InterPro" id="IPR048279">
    <property type="entry name" value="MdtK-like"/>
</dbReference>
<feature type="transmembrane region" description="Helical" evidence="11">
    <location>
        <begin position="439"/>
        <end position="461"/>
    </location>
</feature>
<evidence type="ECO:0000256" key="3">
    <source>
        <dbReference type="ARBA" id="ARBA00022449"/>
    </source>
</evidence>
<evidence type="ECO:0000256" key="9">
    <source>
        <dbReference type="ARBA" id="ARBA00031636"/>
    </source>
</evidence>
<keyword evidence="13" id="KW-1185">Reference proteome</keyword>
<feature type="transmembrane region" description="Helical" evidence="11">
    <location>
        <begin position="180"/>
        <end position="202"/>
    </location>
</feature>
<evidence type="ECO:0000313" key="13">
    <source>
        <dbReference type="Proteomes" id="UP000285908"/>
    </source>
</evidence>
<evidence type="ECO:0000256" key="4">
    <source>
        <dbReference type="ARBA" id="ARBA00022475"/>
    </source>
</evidence>
<accession>A0A438AIF0</accession>
<feature type="transmembrane region" description="Helical" evidence="11">
    <location>
        <begin position="70"/>
        <end position="91"/>
    </location>
</feature>
<feature type="transmembrane region" description="Helical" evidence="11">
    <location>
        <begin position="214"/>
        <end position="237"/>
    </location>
</feature>
<dbReference type="Proteomes" id="UP000285908">
    <property type="component" value="Unassembled WGS sequence"/>
</dbReference>
<feature type="transmembrane region" description="Helical" evidence="11">
    <location>
        <begin position="380"/>
        <end position="402"/>
    </location>
</feature>
<feature type="transmembrane region" description="Helical" evidence="11">
    <location>
        <begin position="144"/>
        <end position="168"/>
    </location>
</feature>
<keyword evidence="5 11" id="KW-0812">Transmembrane</keyword>
<keyword evidence="2" id="KW-0813">Transport</keyword>
<feature type="region of interest" description="Disordered" evidence="10">
    <location>
        <begin position="1"/>
        <end position="20"/>
    </location>
</feature>
<feature type="transmembrane region" description="Helical" evidence="11">
    <location>
        <begin position="414"/>
        <end position="433"/>
    </location>
</feature>
<evidence type="ECO:0000313" key="12">
    <source>
        <dbReference type="EMBL" id="RVV98479.1"/>
    </source>
</evidence>
<evidence type="ECO:0000256" key="5">
    <source>
        <dbReference type="ARBA" id="ARBA00022692"/>
    </source>
</evidence>
<evidence type="ECO:0000256" key="1">
    <source>
        <dbReference type="ARBA" id="ARBA00004429"/>
    </source>
</evidence>
<feature type="transmembrane region" description="Helical" evidence="11">
    <location>
        <begin position="291"/>
        <end position="314"/>
    </location>
</feature>
<dbReference type="OrthoDB" id="9780160at2"/>
<dbReference type="Pfam" id="PF01554">
    <property type="entry name" value="MatE"/>
    <property type="match status" value="2"/>
</dbReference>
<evidence type="ECO:0000256" key="2">
    <source>
        <dbReference type="ARBA" id="ARBA00022448"/>
    </source>
</evidence>
<evidence type="ECO:0000256" key="11">
    <source>
        <dbReference type="SAM" id="Phobius"/>
    </source>
</evidence>
<keyword evidence="6 11" id="KW-1133">Transmembrane helix</keyword>
<keyword evidence="4" id="KW-1003">Cell membrane</keyword>
<dbReference type="NCBIfam" id="TIGR00797">
    <property type="entry name" value="matE"/>
    <property type="match status" value="1"/>
</dbReference>
<dbReference type="RefSeq" id="WP_127905711.1">
    <property type="nucleotide sequence ID" value="NZ_RQXX01000002.1"/>
</dbReference>
<protein>
    <recommendedName>
        <fullName evidence="9">Multidrug-efflux transporter</fullName>
    </recommendedName>
</protein>
<dbReference type="InterPro" id="IPR050222">
    <property type="entry name" value="MATE_MdtK"/>
</dbReference>
<keyword evidence="7" id="KW-0406">Ion transport</keyword>
<sequence length="468" mass="48697">MTSAPQDPRPEPSATGPAAPAGDLPFRGHLRAAFLLGLPLAGSHVAQLSLNLVDALMLGWYDVEALAAEVLGGTVYMVLLIMGSGFAWALMPMIAAAEAEGDTTQVRRVTRMGLWLSIAFALLTVPIVLSGHAIFAALGQPAQVAALAGDYLSIHGLGILPALGVMVLKSYLSALERARVVLVVTLMALPLNALLNHMLIFGHWGAPELGVRGAAIASLAVTVASLALLVAYSLRALPEHALFARFWRPDPEALGRVFRLGWPIGLTSLAEVGLFAASSVMMGWIGAIPLAAHGIALQITSLTFMVHVGMSNAATIRAGNAYARRDRTSLRQGALAAMALSGLGVLATVVVFLTAGAPLVGLFVDPGDPAREAVIAAGRVFLAAAALFQLADAGQVLALGVLRGVQDTRVPMVIAAFSYWALGVPASYLLAFHTPIGGVGIWIGMALGLACAGSLLMLRFWRGVARRP</sequence>
<dbReference type="AlphaFoldDB" id="A0A438AIF0"/>
<evidence type="ECO:0000256" key="10">
    <source>
        <dbReference type="SAM" id="MobiDB-lite"/>
    </source>
</evidence>
<organism evidence="12 13">
    <name type="scientific">Mesobaculum littorinae</name>
    <dbReference type="NCBI Taxonomy" id="2486419"/>
    <lineage>
        <taxon>Bacteria</taxon>
        <taxon>Pseudomonadati</taxon>
        <taxon>Pseudomonadota</taxon>
        <taxon>Alphaproteobacteria</taxon>
        <taxon>Rhodobacterales</taxon>
        <taxon>Roseobacteraceae</taxon>
        <taxon>Mesobaculum</taxon>
    </lineage>
</organism>
<dbReference type="GO" id="GO:0005886">
    <property type="term" value="C:plasma membrane"/>
    <property type="evidence" value="ECO:0007669"/>
    <property type="project" value="UniProtKB-SubCell"/>
</dbReference>
<feature type="transmembrane region" description="Helical" evidence="11">
    <location>
        <begin position="257"/>
        <end position="285"/>
    </location>
</feature>
<comment type="caution">
    <text evidence="12">The sequence shown here is derived from an EMBL/GenBank/DDBJ whole genome shotgun (WGS) entry which is preliminary data.</text>
</comment>
<dbReference type="GO" id="GO:0015297">
    <property type="term" value="F:antiporter activity"/>
    <property type="evidence" value="ECO:0007669"/>
    <property type="project" value="UniProtKB-KW"/>
</dbReference>
<dbReference type="PIRSF" id="PIRSF006603">
    <property type="entry name" value="DinF"/>
    <property type="match status" value="1"/>
</dbReference>
<dbReference type="CDD" id="cd13131">
    <property type="entry name" value="MATE_NorM_like"/>
    <property type="match status" value="1"/>
</dbReference>
<dbReference type="PANTHER" id="PTHR43298:SF2">
    <property type="entry name" value="FMN_FAD EXPORTER YEEO-RELATED"/>
    <property type="match status" value="1"/>
</dbReference>
<evidence type="ECO:0000256" key="6">
    <source>
        <dbReference type="ARBA" id="ARBA00022989"/>
    </source>
</evidence>
<gene>
    <name evidence="12" type="ORF">EKE94_06045</name>
</gene>
<dbReference type="PANTHER" id="PTHR43298">
    <property type="entry name" value="MULTIDRUG RESISTANCE PROTEIN NORM-RELATED"/>
    <property type="match status" value="1"/>
</dbReference>
<comment type="subcellular location">
    <subcellularLocation>
        <location evidence="1">Cell inner membrane</location>
        <topology evidence="1">Multi-pass membrane protein</topology>
    </subcellularLocation>
</comment>
<evidence type="ECO:0000256" key="7">
    <source>
        <dbReference type="ARBA" id="ARBA00023065"/>
    </source>
</evidence>
<name>A0A438AIF0_9RHOB</name>
<feature type="transmembrane region" description="Helical" evidence="11">
    <location>
        <begin position="335"/>
        <end position="360"/>
    </location>
</feature>
<dbReference type="GO" id="GO:0006811">
    <property type="term" value="P:monoatomic ion transport"/>
    <property type="evidence" value="ECO:0007669"/>
    <property type="project" value="UniProtKB-KW"/>
</dbReference>
<reference evidence="12 13" key="1">
    <citation type="submission" date="2018-11" db="EMBL/GenBank/DDBJ databases">
        <title>Mesobaculum littorinae gen. nov., sp. nov., isolated from Littorina scabra that represents a novel genus of the order Rhodobacteraceae.</title>
        <authorList>
            <person name="Li F."/>
        </authorList>
    </citation>
    <scope>NUCLEOTIDE SEQUENCE [LARGE SCALE GENOMIC DNA]</scope>
    <source>
        <strain evidence="12 13">M0103</strain>
    </source>
</reference>
<keyword evidence="8 11" id="KW-0472">Membrane</keyword>
<feature type="transmembrane region" description="Helical" evidence="11">
    <location>
        <begin position="112"/>
        <end position="138"/>
    </location>
</feature>
<dbReference type="GO" id="GO:0042910">
    <property type="term" value="F:xenobiotic transmembrane transporter activity"/>
    <property type="evidence" value="ECO:0007669"/>
    <property type="project" value="InterPro"/>
</dbReference>